<evidence type="ECO:0008006" key="3">
    <source>
        <dbReference type="Google" id="ProtNLM"/>
    </source>
</evidence>
<dbReference type="RefSeq" id="WP_269085375.1">
    <property type="nucleotide sequence ID" value="NZ_JQSG02000006.1"/>
</dbReference>
<evidence type="ECO:0000313" key="1">
    <source>
        <dbReference type="EMBL" id="OBS07994.1"/>
    </source>
</evidence>
<comment type="caution">
    <text evidence="1">The sequence shown here is derived from an EMBL/GenBank/DDBJ whole genome shotgun (WGS) entry which is preliminary data.</text>
</comment>
<evidence type="ECO:0000313" key="2">
    <source>
        <dbReference type="Proteomes" id="UP000029273"/>
    </source>
</evidence>
<protein>
    <recommendedName>
        <fullName evidence="3">N-acetyltransferase domain-containing protein</fullName>
    </recommendedName>
</protein>
<accession>A0A1A6C0B2</accession>
<dbReference type="EMBL" id="JQSG02000006">
    <property type="protein sequence ID" value="OBS07994.1"/>
    <property type="molecule type" value="Genomic_DNA"/>
</dbReference>
<sequence>MRRPLSLSVFKTNERARRLYERMGFVIHGEEEYFHELVFAS</sequence>
<dbReference type="SUPFAM" id="SSF55729">
    <property type="entry name" value="Acyl-CoA N-acyltransferases (Nat)"/>
    <property type="match status" value="1"/>
</dbReference>
<dbReference type="Gene3D" id="3.40.630.30">
    <property type="match status" value="1"/>
</dbReference>
<keyword evidence="2" id="KW-1185">Reference proteome</keyword>
<proteinExistence type="predicted"/>
<reference evidence="1 2" key="1">
    <citation type="journal article" date="2014" name="Genome Announc.">
        <title>Draft Genome Sequence of the Iron-Oxidizing, Acidophilic, and Halotolerant 'Thiobacillus prosperus' Type Strain DSM 5130.</title>
        <authorList>
            <person name="Ossandon F.J."/>
            <person name="Cardenas J.P."/>
            <person name="Corbett M."/>
            <person name="Quatrini R."/>
            <person name="Holmes D.S."/>
            <person name="Watkin E."/>
        </authorList>
    </citation>
    <scope>NUCLEOTIDE SEQUENCE [LARGE SCALE GENOMIC DNA]</scope>
    <source>
        <strain evidence="1 2">DSM 5130</strain>
    </source>
</reference>
<dbReference type="InterPro" id="IPR016181">
    <property type="entry name" value="Acyl_CoA_acyltransferase"/>
</dbReference>
<gene>
    <name evidence="1" type="ORF">Thpro_022244</name>
</gene>
<dbReference type="AlphaFoldDB" id="A0A1A6C0B2"/>
<organism evidence="1 2">
    <name type="scientific">Acidihalobacter prosperus</name>
    <dbReference type="NCBI Taxonomy" id="160660"/>
    <lineage>
        <taxon>Bacteria</taxon>
        <taxon>Pseudomonadati</taxon>
        <taxon>Pseudomonadota</taxon>
        <taxon>Gammaproteobacteria</taxon>
        <taxon>Chromatiales</taxon>
        <taxon>Ectothiorhodospiraceae</taxon>
        <taxon>Acidihalobacter</taxon>
    </lineage>
</organism>
<name>A0A1A6C0B2_9GAMM</name>
<dbReference type="Proteomes" id="UP000029273">
    <property type="component" value="Unassembled WGS sequence"/>
</dbReference>